<evidence type="ECO:0000256" key="2">
    <source>
        <dbReference type="ARBA" id="ARBA00022679"/>
    </source>
</evidence>
<dbReference type="Gene3D" id="3.30.559.10">
    <property type="entry name" value="Chloramphenicol acetyltransferase-like domain"/>
    <property type="match status" value="2"/>
</dbReference>
<dbReference type="InterPro" id="IPR023213">
    <property type="entry name" value="CAT-like_dom_sf"/>
</dbReference>
<dbReference type="GO" id="GO:0016740">
    <property type="term" value="F:transferase activity"/>
    <property type="evidence" value="ECO:0007669"/>
    <property type="project" value="UniProtKB-KW"/>
</dbReference>
<dbReference type="PANTHER" id="PTHR31623">
    <property type="entry name" value="F21J9.9"/>
    <property type="match status" value="1"/>
</dbReference>
<organism evidence="4 5">
    <name type="scientific">Podospora didyma</name>
    <dbReference type="NCBI Taxonomy" id="330526"/>
    <lineage>
        <taxon>Eukaryota</taxon>
        <taxon>Fungi</taxon>
        <taxon>Dikarya</taxon>
        <taxon>Ascomycota</taxon>
        <taxon>Pezizomycotina</taxon>
        <taxon>Sordariomycetes</taxon>
        <taxon>Sordariomycetidae</taxon>
        <taxon>Sordariales</taxon>
        <taxon>Podosporaceae</taxon>
        <taxon>Podospora</taxon>
    </lineage>
</organism>
<dbReference type="EMBL" id="JAULSW010000006">
    <property type="protein sequence ID" value="KAK3377875.1"/>
    <property type="molecule type" value="Genomic_DNA"/>
</dbReference>
<dbReference type="PANTHER" id="PTHR31623:SF17">
    <property type="entry name" value="F21J9.9"/>
    <property type="match status" value="1"/>
</dbReference>
<feature type="compositionally biased region" description="Pro residues" evidence="3">
    <location>
        <begin position="480"/>
        <end position="495"/>
    </location>
</feature>
<evidence type="ECO:0000313" key="4">
    <source>
        <dbReference type="EMBL" id="KAK3377875.1"/>
    </source>
</evidence>
<gene>
    <name evidence="4" type="ORF">B0H63DRAFT_228484</name>
</gene>
<keyword evidence="2" id="KW-0808">Transferase</keyword>
<dbReference type="AlphaFoldDB" id="A0AAE0KKF4"/>
<protein>
    <submittedName>
        <fullName evidence="4">Uncharacterized protein</fullName>
    </submittedName>
</protein>
<proteinExistence type="inferred from homology"/>
<evidence type="ECO:0000313" key="5">
    <source>
        <dbReference type="Proteomes" id="UP001285441"/>
    </source>
</evidence>
<evidence type="ECO:0000256" key="1">
    <source>
        <dbReference type="ARBA" id="ARBA00009861"/>
    </source>
</evidence>
<comment type="caution">
    <text evidence="4">The sequence shown here is derived from an EMBL/GenBank/DDBJ whole genome shotgun (WGS) entry which is preliminary data.</text>
</comment>
<dbReference type="Pfam" id="PF02458">
    <property type="entry name" value="Transferase"/>
    <property type="match status" value="1"/>
</dbReference>
<evidence type="ECO:0000256" key="3">
    <source>
        <dbReference type="SAM" id="MobiDB-lite"/>
    </source>
</evidence>
<keyword evidence="5" id="KW-1185">Reference proteome</keyword>
<sequence>MSRQREEYRIPCHDTAFLDPAHPLELSLSCLDYLSPQHTLDVLLFLPIENERHNGSITKLLRTGLRQTLTRFRTLAGAIKTGPDGISTVVIDKSDYISLTVQQLQDDQDVPVYQDLQEADFPQHLISPSKLVPELEQHEKHKQSILAVQLNFFTHGLAIAVAWNRTITDFQAISGFLEDWARTCSWGWCTSLNGENPFSAATSLDTLAREPLRHRTSLPIDSSRSAEVEGALIQKGVILPTVNYPKCAAAAGTTTASSSSLAVRHVVWFFSEQMAEELRQEIGTEVMFGKAPTVEIALAALVAGGPSLTNLSVFAFTRRLANNELFLDDGIARAARLLVETRDLNPLSSSLSDNTTYPLLHDWVSSHADKPTLSVSRSNCCCCTNFGVAITSWDSTCPSSSPNAGFYEEIDFGFSRIDRIRCSRPFPIGRGGGMSGSALFYPRIRYGGARGYEVVTTLQSKHMGELLRDEKMRRWAVPRGTPPEKNPQDPPPSPRPSATSVSPVLLSSCSFCSLPFCFTCPERRGLRS</sequence>
<comment type="similarity">
    <text evidence="1">Belongs to the plant acyltransferase family.</text>
</comment>
<feature type="region of interest" description="Disordered" evidence="3">
    <location>
        <begin position="473"/>
        <end position="502"/>
    </location>
</feature>
<reference evidence="4" key="1">
    <citation type="journal article" date="2023" name="Mol. Phylogenet. Evol.">
        <title>Genome-scale phylogeny and comparative genomics of the fungal order Sordariales.</title>
        <authorList>
            <person name="Hensen N."/>
            <person name="Bonometti L."/>
            <person name="Westerberg I."/>
            <person name="Brannstrom I.O."/>
            <person name="Guillou S."/>
            <person name="Cros-Aarteil S."/>
            <person name="Calhoun S."/>
            <person name="Haridas S."/>
            <person name="Kuo A."/>
            <person name="Mondo S."/>
            <person name="Pangilinan J."/>
            <person name="Riley R."/>
            <person name="LaButti K."/>
            <person name="Andreopoulos B."/>
            <person name="Lipzen A."/>
            <person name="Chen C."/>
            <person name="Yan M."/>
            <person name="Daum C."/>
            <person name="Ng V."/>
            <person name="Clum A."/>
            <person name="Steindorff A."/>
            <person name="Ohm R.A."/>
            <person name="Martin F."/>
            <person name="Silar P."/>
            <person name="Natvig D.O."/>
            <person name="Lalanne C."/>
            <person name="Gautier V."/>
            <person name="Ament-Velasquez S.L."/>
            <person name="Kruys A."/>
            <person name="Hutchinson M.I."/>
            <person name="Powell A.J."/>
            <person name="Barry K."/>
            <person name="Miller A.N."/>
            <person name="Grigoriev I.V."/>
            <person name="Debuchy R."/>
            <person name="Gladieux P."/>
            <person name="Hiltunen Thoren M."/>
            <person name="Johannesson H."/>
        </authorList>
    </citation>
    <scope>NUCLEOTIDE SEQUENCE</scope>
    <source>
        <strain evidence="4">CBS 232.78</strain>
    </source>
</reference>
<reference evidence="4" key="2">
    <citation type="submission" date="2023-06" db="EMBL/GenBank/DDBJ databases">
        <authorList>
            <consortium name="Lawrence Berkeley National Laboratory"/>
            <person name="Haridas S."/>
            <person name="Hensen N."/>
            <person name="Bonometti L."/>
            <person name="Westerberg I."/>
            <person name="Brannstrom I.O."/>
            <person name="Guillou S."/>
            <person name="Cros-Aarteil S."/>
            <person name="Calhoun S."/>
            <person name="Kuo A."/>
            <person name="Mondo S."/>
            <person name="Pangilinan J."/>
            <person name="Riley R."/>
            <person name="LaButti K."/>
            <person name="Andreopoulos B."/>
            <person name="Lipzen A."/>
            <person name="Chen C."/>
            <person name="Yanf M."/>
            <person name="Daum C."/>
            <person name="Ng V."/>
            <person name="Clum A."/>
            <person name="Steindorff A."/>
            <person name="Ohm R."/>
            <person name="Martin F."/>
            <person name="Silar P."/>
            <person name="Natvig D."/>
            <person name="Lalanne C."/>
            <person name="Gautier V."/>
            <person name="Ament-velasquez S.L."/>
            <person name="Kruys A."/>
            <person name="Hutchinson M.I."/>
            <person name="Powell A.J."/>
            <person name="Barry K."/>
            <person name="Miller A.N."/>
            <person name="Grigoriev I.V."/>
            <person name="Debuchy R."/>
            <person name="Gladieux P."/>
            <person name="Thoren M.H."/>
            <person name="Johannesson H."/>
        </authorList>
    </citation>
    <scope>NUCLEOTIDE SEQUENCE</scope>
    <source>
        <strain evidence="4">CBS 232.78</strain>
    </source>
</reference>
<dbReference type="Proteomes" id="UP001285441">
    <property type="component" value="Unassembled WGS sequence"/>
</dbReference>
<name>A0AAE0KKF4_9PEZI</name>
<accession>A0AAE0KKF4</accession>